<dbReference type="STRING" id="387005.A0A183HQE4"/>
<accession>A0A183HQE4</accession>
<dbReference type="WBParaSite" id="OFLC_0000970501-mRNA-1">
    <property type="protein sequence ID" value="OFLC_0000970501-mRNA-1"/>
    <property type="gene ID" value="OFLC_0000970501"/>
</dbReference>
<dbReference type="InterPro" id="IPR035976">
    <property type="entry name" value="Sushi/SCR/CCP_sf"/>
</dbReference>
<evidence type="ECO:0000259" key="3">
    <source>
        <dbReference type="PROSITE" id="PS50923"/>
    </source>
</evidence>
<dbReference type="CDD" id="cd00033">
    <property type="entry name" value="CCP"/>
    <property type="match status" value="2"/>
</dbReference>
<feature type="domain" description="Sushi" evidence="3">
    <location>
        <begin position="7"/>
        <end position="68"/>
    </location>
</feature>
<dbReference type="InterPro" id="IPR000436">
    <property type="entry name" value="Sushi_SCR_CCP_dom"/>
</dbReference>
<protein>
    <submittedName>
        <fullName evidence="4">Sushi domain-containing protein</fullName>
    </submittedName>
</protein>
<organism evidence="4">
    <name type="scientific">Onchocerca flexuosa</name>
    <dbReference type="NCBI Taxonomy" id="387005"/>
    <lineage>
        <taxon>Eukaryota</taxon>
        <taxon>Metazoa</taxon>
        <taxon>Ecdysozoa</taxon>
        <taxon>Nematoda</taxon>
        <taxon>Chromadorea</taxon>
        <taxon>Rhabditida</taxon>
        <taxon>Spirurina</taxon>
        <taxon>Spiruromorpha</taxon>
        <taxon>Filarioidea</taxon>
        <taxon>Onchocercidae</taxon>
        <taxon>Onchocerca</taxon>
    </lineage>
</organism>
<dbReference type="SUPFAM" id="SSF57535">
    <property type="entry name" value="Complement control module/SCR domain"/>
    <property type="match status" value="2"/>
</dbReference>
<name>A0A183HQE4_9BILA</name>
<proteinExistence type="predicted"/>
<keyword evidence="1" id="KW-1015">Disulfide bond</keyword>
<dbReference type="Pfam" id="PF00084">
    <property type="entry name" value="Sushi"/>
    <property type="match status" value="1"/>
</dbReference>
<dbReference type="PROSITE" id="PS50923">
    <property type="entry name" value="SUSHI"/>
    <property type="match status" value="1"/>
</dbReference>
<sequence>LLKFKELPCIPISKPPNGDVIYSDITSNIYASKTTANLLCNLGFIPIGPVETTCKNGQWEPSLGFCQQSIIGSGLSQSSISGQCLYELPIVANGKIRYSTMLAKKGNVLPPYDSGTTATLICKSNAIPMGIMLSTCINGSWNPPMLGRCPVNGIFIYLPCNK</sequence>
<keyword evidence="2" id="KW-0768">Sushi</keyword>
<evidence type="ECO:0000313" key="4">
    <source>
        <dbReference type="WBParaSite" id="OFLC_0000970501-mRNA-1"/>
    </source>
</evidence>
<evidence type="ECO:0000256" key="2">
    <source>
        <dbReference type="PROSITE-ProRule" id="PRU00302"/>
    </source>
</evidence>
<evidence type="ECO:0000256" key="1">
    <source>
        <dbReference type="ARBA" id="ARBA00023157"/>
    </source>
</evidence>
<comment type="caution">
    <text evidence="2">Lacks conserved residue(s) required for the propagation of feature annotation.</text>
</comment>
<reference evidence="4" key="1">
    <citation type="submission" date="2016-06" db="UniProtKB">
        <authorList>
            <consortium name="WormBaseParasite"/>
        </authorList>
    </citation>
    <scope>IDENTIFICATION</scope>
</reference>
<dbReference type="SMART" id="SM00032">
    <property type="entry name" value="CCP"/>
    <property type="match status" value="2"/>
</dbReference>
<dbReference type="AlphaFoldDB" id="A0A183HQE4"/>
<dbReference type="Gene3D" id="2.10.70.10">
    <property type="entry name" value="Complement Module, domain 1"/>
    <property type="match status" value="1"/>
</dbReference>